<protein>
    <submittedName>
        <fullName evidence="2">Uncharacterized protein</fullName>
    </submittedName>
</protein>
<accession>A0A7J8Z2L8</accession>
<name>A0A7J8Z2L8_9ROSI</name>
<evidence type="ECO:0000256" key="1">
    <source>
        <dbReference type="SAM" id="MobiDB-lite"/>
    </source>
</evidence>
<dbReference type="AlphaFoldDB" id="A0A7J8Z2L8"/>
<evidence type="ECO:0000313" key="3">
    <source>
        <dbReference type="Proteomes" id="UP000593574"/>
    </source>
</evidence>
<dbReference type="EMBL" id="JABEZV010000002">
    <property type="protein sequence ID" value="MBA0706087.1"/>
    <property type="molecule type" value="Genomic_DNA"/>
</dbReference>
<feature type="compositionally biased region" description="Basic and acidic residues" evidence="1">
    <location>
        <begin position="185"/>
        <end position="210"/>
    </location>
</feature>
<organism evidence="2 3">
    <name type="scientific">Gossypium laxum</name>
    <dbReference type="NCBI Taxonomy" id="34288"/>
    <lineage>
        <taxon>Eukaryota</taxon>
        <taxon>Viridiplantae</taxon>
        <taxon>Streptophyta</taxon>
        <taxon>Embryophyta</taxon>
        <taxon>Tracheophyta</taxon>
        <taxon>Spermatophyta</taxon>
        <taxon>Magnoliopsida</taxon>
        <taxon>eudicotyledons</taxon>
        <taxon>Gunneridae</taxon>
        <taxon>Pentapetalae</taxon>
        <taxon>rosids</taxon>
        <taxon>malvids</taxon>
        <taxon>Malvales</taxon>
        <taxon>Malvaceae</taxon>
        <taxon>Malvoideae</taxon>
        <taxon>Gossypium</taxon>
    </lineage>
</organism>
<feature type="compositionally biased region" description="Basic and acidic residues" evidence="1">
    <location>
        <begin position="218"/>
        <end position="228"/>
    </location>
</feature>
<keyword evidence="3" id="KW-1185">Reference proteome</keyword>
<evidence type="ECO:0000313" key="2">
    <source>
        <dbReference type="EMBL" id="MBA0706087.1"/>
    </source>
</evidence>
<gene>
    <name evidence="2" type="ORF">Golax_018225</name>
</gene>
<comment type="caution">
    <text evidence="2">The sequence shown here is derived from an EMBL/GenBank/DDBJ whole genome shotgun (WGS) entry which is preliminary data.</text>
</comment>
<reference evidence="2 3" key="1">
    <citation type="journal article" date="2019" name="Genome Biol. Evol.">
        <title>Insights into the evolution of the New World diploid cottons (Gossypium, subgenus Houzingenia) based on genome sequencing.</title>
        <authorList>
            <person name="Grover C.E."/>
            <person name="Arick M.A. 2nd"/>
            <person name="Thrash A."/>
            <person name="Conover J.L."/>
            <person name="Sanders W.S."/>
            <person name="Peterson D.G."/>
            <person name="Frelichowski J.E."/>
            <person name="Scheffler J.A."/>
            <person name="Scheffler B.E."/>
            <person name="Wendel J.F."/>
        </authorList>
    </citation>
    <scope>NUCLEOTIDE SEQUENCE [LARGE SCALE GENOMIC DNA]</scope>
    <source>
        <strain evidence="2">4</strain>
        <tissue evidence="2">Leaf</tissue>
    </source>
</reference>
<proteinExistence type="predicted"/>
<feature type="region of interest" description="Disordered" evidence="1">
    <location>
        <begin position="185"/>
        <end position="228"/>
    </location>
</feature>
<feature type="non-terminal residue" evidence="2">
    <location>
        <position position="228"/>
    </location>
</feature>
<sequence>MDRRRYREDELKRIWQSWGKAKKTCFWDKNTTLLHYEFRDSLKIYWKQNIDFLGPLANLMGLPVDTVKHFHQVFVPSTKPIKEFLEIEWPPNQSIEEWVQNLSTLTYQEIEWKAAWMVQSTGGSFDSGPKILEEIGRDTNQLGSNIELAIGNLFQPFPIGKGKRKVPDNVTELTKKIRDLEMHLRGRDEEARQQQEQHQTYVKEKDEEIMRQQQQHWSDMKGDTRSFR</sequence>
<dbReference type="Proteomes" id="UP000593574">
    <property type="component" value="Unassembled WGS sequence"/>
</dbReference>